<protein>
    <submittedName>
        <fullName evidence="10">ATP-binding cassette domain-containing protein</fullName>
    </submittedName>
</protein>
<gene>
    <name evidence="10" type="ORF">H8710_10400</name>
</gene>
<dbReference type="PROSITE" id="PS50893">
    <property type="entry name" value="ABC_TRANSPORTER_2"/>
    <property type="match status" value="2"/>
</dbReference>
<evidence type="ECO:0000256" key="3">
    <source>
        <dbReference type="ARBA" id="ARBA00022448"/>
    </source>
</evidence>
<dbReference type="Pfam" id="PF00005">
    <property type="entry name" value="ABC_tran"/>
    <property type="match status" value="2"/>
</dbReference>
<evidence type="ECO:0000256" key="8">
    <source>
        <dbReference type="ARBA" id="ARBA00023136"/>
    </source>
</evidence>
<dbReference type="RefSeq" id="WP_249295459.1">
    <property type="nucleotide sequence ID" value="NZ_JACRSV010000003.1"/>
</dbReference>
<evidence type="ECO:0000256" key="2">
    <source>
        <dbReference type="ARBA" id="ARBA00005417"/>
    </source>
</evidence>
<sequence>MMEKEILLAAEHLTFRYCEQSKRPVLENISLELPKGSVTLLTGDSGCGKSTLASILAGLLPKNGGFLQSGTVTIRGENILEMPENKRVRHLSIMFQNCDLQFCMKTLREELRFCLENIAADPACMDARAWEAACQTGMDAFLDRPLHSLSGGEKQKAALSCILALDAACLILDEPFANLDPASAEEIILLLKKLHRDKTLTILAIDHHWPRWEGLADRIVRLEENNSISLLSQPRHTDFVPERKKDILCEAPHTLNTGKPAFILEQVTLYADNRRKSSCADVPLLSGASAAFPTGGITAILGKSGAGKTTLFEAMLGLRQYEGNILFQGKEVRSYKKKELFTNAGIVFQNPMNQFVTQGALDEILFSLKRTGKKAPPRQLEENALSLLEQFQLKNARNRSPFMLSQGQQRRLAVLSMLAGGQQILLLDEPTYGQDDRSCEAIMDLLGELVRKQNLTVILSTHDEEMACRRAHQIYRLENGKLTPIRISIESEVVSA</sequence>
<evidence type="ECO:0000256" key="5">
    <source>
        <dbReference type="ARBA" id="ARBA00022741"/>
    </source>
</evidence>
<evidence type="ECO:0000256" key="7">
    <source>
        <dbReference type="ARBA" id="ARBA00022967"/>
    </source>
</evidence>
<dbReference type="Gene3D" id="3.40.50.300">
    <property type="entry name" value="P-loop containing nucleotide triphosphate hydrolases"/>
    <property type="match status" value="2"/>
</dbReference>
<evidence type="ECO:0000313" key="11">
    <source>
        <dbReference type="Proteomes" id="UP000610760"/>
    </source>
</evidence>
<dbReference type="GO" id="GO:0042626">
    <property type="term" value="F:ATPase-coupled transmembrane transporter activity"/>
    <property type="evidence" value="ECO:0007669"/>
    <property type="project" value="TreeGrafter"/>
</dbReference>
<dbReference type="InterPro" id="IPR017871">
    <property type="entry name" value="ABC_transporter-like_CS"/>
</dbReference>
<reference evidence="10" key="1">
    <citation type="submission" date="2020-08" db="EMBL/GenBank/DDBJ databases">
        <title>Genome public.</title>
        <authorList>
            <person name="Liu C."/>
            <person name="Sun Q."/>
        </authorList>
    </citation>
    <scope>NUCLEOTIDE SEQUENCE</scope>
    <source>
        <strain evidence="10">NSJ-33</strain>
    </source>
</reference>
<keyword evidence="11" id="KW-1185">Reference proteome</keyword>
<evidence type="ECO:0000313" key="10">
    <source>
        <dbReference type="EMBL" id="MBC8560472.1"/>
    </source>
</evidence>
<dbReference type="EMBL" id="JACRSV010000003">
    <property type="protein sequence ID" value="MBC8560472.1"/>
    <property type="molecule type" value="Genomic_DNA"/>
</dbReference>
<keyword evidence="5" id="KW-0547">Nucleotide-binding</keyword>
<evidence type="ECO:0000256" key="1">
    <source>
        <dbReference type="ARBA" id="ARBA00004202"/>
    </source>
</evidence>
<name>A0A926E3P0_9FIRM</name>
<dbReference type="AlphaFoldDB" id="A0A926E3P0"/>
<dbReference type="CDD" id="cd03225">
    <property type="entry name" value="ABC_cobalt_CbiO_domain1"/>
    <property type="match status" value="2"/>
</dbReference>
<keyword evidence="4" id="KW-1003">Cell membrane</keyword>
<organism evidence="10 11">
    <name type="scientific">Fumia xinanensis</name>
    <dbReference type="NCBI Taxonomy" id="2763659"/>
    <lineage>
        <taxon>Bacteria</taxon>
        <taxon>Bacillati</taxon>
        <taxon>Bacillota</taxon>
        <taxon>Clostridia</taxon>
        <taxon>Eubacteriales</taxon>
        <taxon>Oscillospiraceae</taxon>
        <taxon>Fumia</taxon>
    </lineage>
</organism>
<feature type="domain" description="ABC transporter" evidence="9">
    <location>
        <begin position="269"/>
        <end position="496"/>
    </location>
</feature>
<dbReference type="InterPro" id="IPR003593">
    <property type="entry name" value="AAA+_ATPase"/>
</dbReference>
<comment type="subcellular location">
    <subcellularLocation>
        <location evidence="1">Cell membrane</location>
        <topology evidence="1">Peripheral membrane protein</topology>
    </subcellularLocation>
</comment>
<proteinExistence type="inferred from homology"/>
<comment type="caution">
    <text evidence="10">The sequence shown here is derived from an EMBL/GenBank/DDBJ whole genome shotgun (WGS) entry which is preliminary data.</text>
</comment>
<comment type="similarity">
    <text evidence="2">Belongs to the ABC transporter superfamily.</text>
</comment>
<evidence type="ECO:0000259" key="9">
    <source>
        <dbReference type="PROSITE" id="PS50893"/>
    </source>
</evidence>
<dbReference type="InterPro" id="IPR015856">
    <property type="entry name" value="ABC_transpr_CbiO/EcfA_su"/>
</dbReference>
<feature type="domain" description="ABC transporter" evidence="9">
    <location>
        <begin position="8"/>
        <end position="249"/>
    </location>
</feature>
<dbReference type="SUPFAM" id="SSF52540">
    <property type="entry name" value="P-loop containing nucleoside triphosphate hydrolases"/>
    <property type="match status" value="2"/>
</dbReference>
<dbReference type="Proteomes" id="UP000610760">
    <property type="component" value="Unassembled WGS sequence"/>
</dbReference>
<dbReference type="GO" id="GO:0043190">
    <property type="term" value="C:ATP-binding cassette (ABC) transporter complex"/>
    <property type="evidence" value="ECO:0007669"/>
    <property type="project" value="TreeGrafter"/>
</dbReference>
<dbReference type="SMART" id="SM00382">
    <property type="entry name" value="AAA"/>
    <property type="match status" value="2"/>
</dbReference>
<keyword evidence="8" id="KW-0472">Membrane</keyword>
<dbReference type="PANTHER" id="PTHR43553">
    <property type="entry name" value="HEAVY METAL TRANSPORTER"/>
    <property type="match status" value="1"/>
</dbReference>
<keyword evidence="7" id="KW-1278">Translocase</keyword>
<keyword evidence="6 10" id="KW-0067">ATP-binding</keyword>
<dbReference type="InterPro" id="IPR027417">
    <property type="entry name" value="P-loop_NTPase"/>
</dbReference>
<dbReference type="GO" id="GO:0016887">
    <property type="term" value="F:ATP hydrolysis activity"/>
    <property type="evidence" value="ECO:0007669"/>
    <property type="project" value="InterPro"/>
</dbReference>
<dbReference type="InterPro" id="IPR050095">
    <property type="entry name" value="ECF_ABC_transporter_ATP-bd"/>
</dbReference>
<accession>A0A926E3P0</accession>
<evidence type="ECO:0000256" key="6">
    <source>
        <dbReference type="ARBA" id="ARBA00022840"/>
    </source>
</evidence>
<dbReference type="PROSITE" id="PS00211">
    <property type="entry name" value="ABC_TRANSPORTER_1"/>
    <property type="match status" value="2"/>
</dbReference>
<evidence type="ECO:0000256" key="4">
    <source>
        <dbReference type="ARBA" id="ARBA00022475"/>
    </source>
</evidence>
<dbReference type="GO" id="GO:0005524">
    <property type="term" value="F:ATP binding"/>
    <property type="evidence" value="ECO:0007669"/>
    <property type="project" value="UniProtKB-KW"/>
</dbReference>
<dbReference type="PANTHER" id="PTHR43553:SF27">
    <property type="entry name" value="ENERGY-COUPLING FACTOR TRANSPORTER ATP-BINDING PROTEIN ECFA2"/>
    <property type="match status" value="1"/>
</dbReference>
<dbReference type="InterPro" id="IPR003439">
    <property type="entry name" value="ABC_transporter-like_ATP-bd"/>
</dbReference>
<keyword evidence="3" id="KW-0813">Transport</keyword>